<dbReference type="PRINTS" id="PR00035">
    <property type="entry name" value="HTHGNTR"/>
</dbReference>
<evidence type="ECO:0000259" key="4">
    <source>
        <dbReference type="PROSITE" id="PS50949"/>
    </source>
</evidence>
<dbReference type="InterPro" id="IPR036388">
    <property type="entry name" value="WH-like_DNA-bd_sf"/>
</dbReference>
<dbReference type="PANTHER" id="PTHR44846:SF1">
    <property type="entry name" value="MANNOSYL-D-GLYCERATE TRANSPORT_METABOLISM SYSTEM REPRESSOR MNGR-RELATED"/>
    <property type="match status" value="1"/>
</dbReference>
<dbReference type="InterPro" id="IPR011663">
    <property type="entry name" value="UTRA"/>
</dbReference>
<dbReference type="EMBL" id="JACBYR010000001">
    <property type="protein sequence ID" value="NYE84043.1"/>
    <property type="molecule type" value="Genomic_DNA"/>
</dbReference>
<dbReference type="Pfam" id="PF07702">
    <property type="entry name" value="UTRA"/>
    <property type="match status" value="1"/>
</dbReference>
<dbReference type="InterPro" id="IPR000524">
    <property type="entry name" value="Tscrpt_reg_HTH_GntR"/>
</dbReference>
<dbReference type="Gene3D" id="1.10.10.10">
    <property type="entry name" value="Winged helix-like DNA-binding domain superfamily/Winged helix DNA-binding domain"/>
    <property type="match status" value="1"/>
</dbReference>
<dbReference type="GO" id="GO:0045892">
    <property type="term" value="P:negative regulation of DNA-templated transcription"/>
    <property type="evidence" value="ECO:0007669"/>
    <property type="project" value="TreeGrafter"/>
</dbReference>
<proteinExistence type="predicted"/>
<evidence type="ECO:0000313" key="5">
    <source>
        <dbReference type="EMBL" id="NYE84043.1"/>
    </source>
</evidence>
<dbReference type="SMART" id="SM00866">
    <property type="entry name" value="UTRA"/>
    <property type="match status" value="1"/>
</dbReference>
<sequence length="264" mass="28831">MQQSLPLPKYHSVYLVLKERLRDGLYDVRVPGEMELMEEFGVSRATMRKALENLSAEGLIERAAGRGTRRVHAPDDAVPVKASTSRLTGLLDNIVAASLDTTVKVLEHETVEASGPVAQTLQVASRAEVLRAVRVRSTRAGPVSHITTWVPHALARGLGRKQLGKKAILVLLEESGIDIGRATQSISAKQADAAVATALDVPLGSALLSVNRVVFDTEERPVLWLQGLYRPDRYEYEMDLSRVGDIDAKVWVANHRSSPATGRD</sequence>
<dbReference type="AlphaFoldDB" id="A0A7Y9LP56"/>
<keyword evidence="2" id="KW-0238">DNA-binding</keyword>
<comment type="caution">
    <text evidence="5">The sequence shown here is derived from an EMBL/GenBank/DDBJ whole genome shotgun (WGS) entry which is preliminary data.</text>
</comment>
<dbReference type="InterPro" id="IPR050679">
    <property type="entry name" value="Bact_HTH_transcr_reg"/>
</dbReference>
<evidence type="ECO:0000256" key="1">
    <source>
        <dbReference type="ARBA" id="ARBA00023015"/>
    </source>
</evidence>
<keyword evidence="3" id="KW-0804">Transcription</keyword>
<dbReference type="GO" id="GO:0003700">
    <property type="term" value="F:DNA-binding transcription factor activity"/>
    <property type="evidence" value="ECO:0007669"/>
    <property type="project" value="InterPro"/>
</dbReference>
<organism evidence="5 6">
    <name type="scientific">Pigmentiphaga litoralis</name>
    <dbReference type="NCBI Taxonomy" id="516702"/>
    <lineage>
        <taxon>Bacteria</taxon>
        <taxon>Pseudomonadati</taxon>
        <taxon>Pseudomonadota</taxon>
        <taxon>Betaproteobacteria</taxon>
        <taxon>Burkholderiales</taxon>
        <taxon>Alcaligenaceae</taxon>
        <taxon>Pigmentiphaga</taxon>
    </lineage>
</organism>
<dbReference type="CDD" id="cd07377">
    <property type="entry name" value="WHTH_GntR"/>
    <property type="match status" value="1"/>
</dbReference>
<accession>A0A7Y9LP56</accession>
<dbReference type="Pfam" id="PF00392">
    <property type="entry name" value="GntR"/>
    <property type="match status" value="1"/>
</dbReference>
<dbReference type="SMART" id="SM00345">
    <property type="entry name" value="HTH_GNTR"/>
    <property type="match status" value="1"/>
</dbReference>
<name>A0A7Y9LP56_9BURK</name>
<protein>
    <submittedName>
        <fullName evidence="5">GntR family transcriptional regulator</fullName>
    </submittedName>
</protein>
<dbReference type="RefSeq" id="WP_179587779.1">
    <property type="nucleotide sequence ID" value="NZ_JACBYR010000001.1"/>
</dbReference>
<dbReference type="InterPro" id="IPR028978">
    <property type="entry name" value="Chorismate_lyase_/UTRA_dom_sf"/>
</dbReference>
<gene>
    <name evidence="5" type="ORF">FHW18_003314</name>
</gene>
<dbReference type="Gene3D" id="3.40.1410.10">
    <property type="entry name" value="Chorismate lyase-like"/>
    <property type="match status" value="1"/>
</dbReference>
<evidence type="ECO:0000313" key="6">
    <source>
        <dbReference type="Proteomes" id="UP000542125"/>
    </source>
</evidence>
<feature type="domain" description="HTH gntR-type" evidence="4">
    <location>
        <begin position="7"/>
        <end position="73"/>
    </location>
</feature>
<evidence type="ECO:0000256" key="2">
    <source>
        <dbReference type="ARBA" id="ARBA00023125"/>
    </source>
</evidence>
<dbReference type="InterPro" id="IPR036390">
    <property type="entry name" value="WH_DNA-bd_sf"/>
</dbReference>
<dbReference type="SUPFAM" id="SSF64288">
    <property type="entry name" value="Chorismate lyase-like"/>
    <property type="match status" value="1"/>
</dbReference>
<keyword evidence="1" id="KW-0805">Transcription regulation</keyword>
<dbReference type="GO" id="GO:0003677">
    <property type="term" value="F:DNA binding"/>
    <property type="evidence" value="ECO:0007669"/>
    <property type="project" value="UniProtKB-KW"/>
</dbReference>
<dbReference type="PANTHER" id="PTHR44846">
    <property type="entry name" value="MANNOSYL-D-GLYCERATE TRANSPORT/METABOLISM SYSTEM REPRESSOR MNGR-RELATED"/>
    <property type="match status" value="1"/>
</dbReference>
<keyword evidence="6" id="KW-1185">Reference proteome</keyword>
<dbReference type="PROSITE" id="PS50949">
    <property type="entry name" value="HTH_GNTR"/>
    <property type="match status" value="1"/>
</dbReference>
<reference evidence="5 6" key="1">
    <citation type="submission" date="2020-07" db="EMBL/GenBank/DDBJ databases">
        <title>Genomic Encyclopedia of Type Strains, Phase IV (KMG-V): Genome sequencing to study the core and pangenomes of soil and plant-associated prokaryotes.</title>
        <authorList>
            <person name="Whitman W."/>
        </authorList>
    </citation>
    <scope>NUCLEOTIDE SEQUENCE [LARGE SCALE GENOMIC DNA]</scope>
    <source>
        <strain evidence="5 6">SAS40</strain>
    </source>
</reference>
<dbReference type="Proteomes" id="UP000542125">
    <property type="component" value="Unassembled WGS sequence"/>
</dbReference>
<evidence type="ECO:0000256" key="3">
    <source>
        <dbReference type="ARBA" id="ARBA00023163"/>
    </source>
</evidence>
<dbReference type="SUPFAM" id="SSF46785">
    <property type="entry name" value="Winged helix' DNA-binding domain"/>
    <property type="match status" value="1"/>
</dbReference>